<dbReference type="InterPro" id="IPR035979">
    <property type="entry name" value="RBD_domain_sf"/>
</dbReference>
<feature type="compositionally biased region" description="Low complexity" evidence="3">
    <location>
        <begin position="7"/>
        <end position="22"/>
    </location>
</feature>
<evidence type="ECO:0000256" key="2">
    <source>
        <dbReference type="PROSITE-ProRule" id="PRU00176"/>
    </source>
</evidence>
<feature type="compositionally biased region" description="Basic and acidic residues" evidence="3">
    <location>
        <begin position="582"/>
        <end position="594"/>
    </location>
</feature>
<dbReference type="EMBL" id="CP144051">
    <property type="protein sequence ID" value="WWD15889.1"/>
    <property type="molecule type" value="Genomic_DNA"/>
</dbReference>
<dbReference type="Gene3D" id="3.30.70.330">
    <property type="match status" value="1"/>
</dbReference>
<dbReference type="PROSITE" id="PS50102">
    <property type="entry name" value="RRM"/>
    <property type="match status" value="1"/>
</dbReference>
<feature type="domain" description="RRM" evidence="4">
    <location>
        <begin position="507"/>
        <end position="584"/>
    </location>
</feature>
<dbReference type="FunFam" id="3.30.70.330:FF:000891">
    <property type="entry name" value="Unplaced genomic scaffold supercont1.1, whole genome shotgun sequence"/>
    <property type="match status" value="1"/>
</dbReference>
<dbReference type="GO" id="GO:0003723">
    <property type="term" value="F:RNA binding"/>
    <property type="evidence" value="ECO:0007669"/>
    <property type="project" value="UniProtKB-UniRule"/>
</dbReference>
<dbReference type="AlphaFoldDB" id="A0AAJ8LDL9"/>
<organism evidence="5 6">
    <name type="scientific">Kwoniella shandongensis</name>
    <dbReference type="NCBI Taxonomy" id="1734106"/>
    <lineage>
        <taxon>Eukaryota</taxon>
        <taxon>Fungi</taxon>
        <taxon>Dikarya</taxon>
        <taxon>Basidiomycota</taxon>
        <taxon>Agaricomycotina</taxon>
        <taxon>Tremellomycetes</taxon>
        <taxon>Tremellales</taxon>
        <taxon>Cryptococcaceae</taxon>
        <taxon>Kwoniella</taxon>
    </lineage>
</organism>
<evidence type="ECO:0000256" key="3">
    <source>
        <dbReference type="SAM" id="MobiDB-lite"/>
    </source>
</evidence>
<dbReference type="Pfam" id="PF00076">
    <property type="entry name" value="RRM_1"/>
    <property type="match status" value="1"/>
</dbReference>
<dbReference type="RefSeq" id="XP_065822824.1">
    <property type="nucleotide sequence ID" value="XM_065966752.1"/>
</dbReference>
<dbReference type="PANTHER" id="PTHR48027">
    <property type="entry name" value="HETEROGENEOUS NUCLEAR RIBONUCLEOPROTEIN 87F-RELATED"/>
    <property type="match status" value="1"/>
</dbReference>
<gene>
    <name evidence="5" type="ORF">CI109_100313</name>
</gene>
<protein>
    <recommendedName>
        <fullName evidence="4">RRM domain-containing protein</fullName>
    </recommendedName>
</protein>
<dbReference type="InterPro" id="IPR052462">
    <property type="entry name" value="SLIRP/GR-RBP-like"/>
</dbReference>
<dbReference type="InterPro" id="IPR000504">
    <property type="entry name" value="RRM_dom"/>
</dbReference>
<dbReference type="KEGG" id="ksn:43587142"/>
<keyword evidence="1 2" id="KW-0694">RNA-binding</keyword>
<keyword evidence="6" id="KW-1185">Reference proteome</keyword>
<sequence>MDSAEDTPSSPLTPTTTLVTTPQRNQSETAKSPIRDDTLSPSDSYTPRPPTGDISRDESHSLPLFATMFPSIARPYPILHPQLMQKTQLANQQTNAPPAPHALGSDHVPAPALLLQQVGGQPSDNRPYDRVLTGQPQPVRPHPHLIKPVFYINSYPSNLPEMTLARAIPDCLPMRINLRPPVPENMRLMPDMHYDWMPKCGTIEFSTLDAAERALAVLANHTSFTPLGVWFSPYPPPASLPLPDGYVTSRYIRPTHLAIPPTLPPNPTPEQSVAAYLPTPNELYAAVRPWGSVRMVNTWVQETVGEGSDMHDAGKLKWLARVDFWFEDEARRFEIGFGATGSLLKGWQVFIYAADPQAMIYPSSIDGGIVPSTGLMPVMENAQYIPPSLTPLPRSPPPLNYTPPWAAHNIFAAGIPPEGYGDASMVPSTPASVLRRLSRSSMGSPAGQGRPRTWSLTVGETPDGEIRPTGLVADDGTVIQHGPGQHIRPAPAFGPGSTSASGLVDYSNVFVKNLDSDINSYYLEEMFSHLGRVVSARVMRDQHGRSRGYGFVSFYTPEQAASAIQVMNGTSVGRQRISVTLHEPRKLRPEKLAERAAQGLPVTPGGRQRRSMSPIRAGDKSSRSKRVPERKPSTPSDTVKTGFVSRDKAHPTAANVTPPKTPITQTSTGKIDGEERSE</sequence>
<feature type="compositionally biased region" description="Polar residues" evidence="3">
    <location>
        <begin position="86"/>
        <end position="96"/>
    </location>
</feature>
<evidence type="ECO:0000256" key="1">
    <source>
        <dbReference type="ARBA" id="ARBA00022884"/>
    </source>
</evidence>
<feature type="region of interest" description="Disordered" evidence="3">
    <location>
        <begin position="1"/>
        <end position="59"/>
    </location>
</feature>
<feature type="region of interest" description="Disordered" evidence="3">
    <location>
        <begin position="440"/>
        <end position="464"/>
    </location>
</feature>
<reference evidence="5" key="2">
    <citation type="submission" date="2024-01" db="EMBL/GenBank/DDBJ databases">
        <title>Comparative genomics of Cryptococcus and Kwoniella reveals pathogenesis evolution and contrasting modes of karyotype evolution via chromosome fusion or intercentromeric recombination.</title>
        <authorList>
            <person name="Coelho M.A."/>
            <person name="David-Palma M."/>
            <person name="Shea T."/>
            <person name="Bowers K."/>
            <person name="McGinley-Smith S."/>
            <person name="Mohammad A.W."/>
            <person name="Gnirke A."/>
            <person name="Yurkov A.M."/>
            <person name="Nowrousian M."/>
            <person name="Sun S."/>
            <person name="Cuomo C.A."/>
            <person name="Heitman J."/>
        </authorList>
    </citation>
    <scope>NUCLEOTIDE SEQUENCE</scope>
    <source>
        <strain evidence="5">CBS 12478</strain>
    </source>
</reference>
<dbReference type="SUPFAM" id="SSF54928">
    <property type="entry name" value="RNA-binding domain, RBD"/>
    <property type="match status" value="1"/>
</dbReference>
<feature type="region of interest" description="Disordered" evidence="3">
    <location>
        <begin position="86"/>
        <end position="107"/>
    </location>
</feature>
<proteinExistence type="predicted"/>
<dbReference type="SMART" id="SM00360">
    <property type="entry name" value="RRM"/>
    <property type="match status" value="1"/>
</dbReference>
<accession>A0AAJ8LDL9</accession>
<feature type="compositionally biased region" description="Basic and acidic residues" evidence="3">
    <location>
        <begin position="617"/>
        <end position="632"/>
    </location>
</feature>
<dbReference type="Proteomes" id="UP000322225">
    <property type="component" value="Chromosome 1"/>
</dbReference>
<reference evidence="5" key="1">
    <citation type="submission" date="2017-08" db="EMBL/GenBank/DDBJ databases">
        <authorList>
            <person name="Cuomo C."/>
            <person name="Billmyre B."/>
            <person name="Heitman J."/>
        </authorList>
    </citation>
    <scope>NUCLEOTIDE SEQUENCE</scope>
    <source>
        <strain evidence="5">CBS 12478</strain>
    </source>
</reference>
<dbReference type="GeneID" id="43587142"/>
<evidence type="ECO:0000259" key="4">
    <source>
        <dbReference type="PROSITE" id="PS50102"/>
    </source>
</evidence>
<evidence type="ECO:0000313" key="5">
    <source>
        <dbReference type="EMBL" id="WWD15889.1"/>
    </source>
</evidence>
<evidence type="ECO:0000313" key="6">
    <source>
        <dbReference type="Proteomes" id="UP000322225"/>
    </source>
</evidence>
<feature type="region of interest" description="Disordered" evidence="3">
    <location>
        <begin position="579"/>
        <end position="678"/>
    </location>
</feature>
<dbReference type="InterPro" id="IPR012677">
    <property type="entry name" value="Nucleotide-bd_a/b_plait_sf"/>
</dbReference>
<name>A0AAJ8LDL9_9TREE</name>